<dbReference type="RefSeq" id="WP_230868237.1">
    <property type="nucleotide sequence ID" value="NZ_CP046640.1"/>
</dbReference>
<dbReference type="Proteomes" id="UP000665020">
    <property type="component" value="Chromosome"/>
</dbReference>
<dbReference type="InterPro" id="IPR010982">
    <property type="entry name" value="Lambda_DNA-bd_dom_sf"/>
</dbReference>
<evidence type="ECO:0000313" key="4">
    <source>
        <dbReference type="Proteomes" id="UP000665020"/>
    </source>
</evidence>
<evidence type="ECO:0000313" key="3">
    <source>
        <dbReference type="EMBL" id="QTL96520.1"/>
    </source>
</evidence>
<proteinExistence type="predicted"/>
<dbReference type="Gene3D" id="1.10.260.40">
    <property type="entry name" value="lambda repressor-like DNA-binding domains"/>
    <property type="match status" value="1"/>
</dbReference>
<dbReference type="GO" id="GO:0003677">
    <property type="term" value="F:DNA binding"/>
    <property type="evidence" value="ECO:0007669"/>
    <property type="project" value="UniProtKB-KW"/>
</dbReference>
<gene>
    <name evidence="3" type="ORF">GM661_00330</name>
</gene>
<sequence length="133" mass="15420">MDTSNRLRQLREENNMTQKEVADKLGITRAAVGLYEQGKRNIDNKTLISLAKIFNVSVDYLLGESSERSPADKIKAALSDDPELLSFWDELKEREDLQLMFKQTRDLDPAAIKQIIEIIKTFEKEEEERYNGR</sequence>
<accession>A0A8A7K5S8</accession>
<keyword evidence="4" id="KW-1185">Reference proteome</keyword>
<dbReference type="CDD" id="cd00093">
    <property type="entry name" value="HTH_XRE"/>
    <property type="match status" value="1"/>
</dbReference>
<dbReference type="AlphaFoldDB" id="A0A8A7K5S8"/>
<evidence type="ECO:0000259" key="2">
    <source>
        <dbReference type="PROSITE" id="PS50943"/>
    </source>
</evidence>
<dbReference type="PANTHER" id="PTHR46558:SF14">
    <property type="entry name" value="HTH-TYPE TRANSCRIPTIONAL REGULATOR ANSR"/>
    <property type="match status" value="1"/>
</dbReference>
<dbReference type="PROSITE" id="PS50943">
    <property type="entry name" value="HTH_CROC1"/>
    <property type="match status" value="1"/>
</dbReference>
<dbReference type="SMART" id="SM00530">
    <property type="entry name" value="HTH_XRE"/>
    <property type="match status" value="1"/>
</dbReference>
<dbReference type="EMBL" id="CP046640">
    <property type="protein sequence ID" value="QTL96520.1"/>
    <property type="molecule type" value="Genomic_DNA"/>
</dbReference>
<evidence type="ECO:0000256" key="1">
    <source>
        <dbReference type="ARBA" id="ARBA00023125"/>
    </source>
</evidence>
<dbReference type="SUPFAM" id="SSF47413">
    <property type="entry name" value="lambda repressor-like DNA-binding domains"/>
    <property type="match status" value="1"/>
</dbReference>
<feature type="domain" description="HTH cro/C1-type" evidence="2">
    <location>
        <begin position="7"/>
        <end position="61"/>
    </location>
</feature>
<dbReference type="KEGG" id="ifn:GM661_00330"/>
<dbReference type="Pfam" id="PF01381">
    <property type="entry name" value="HTH_3"/>
    <property type="match status" value="1"/>
</dbReference>
<name>A0A8A7K5S8_9FIRM</name>
<keyword evidence="1" id="KW-0238">DNA-binding</keyword>
<protein>
    <submittedName>
        <fullName evidence="3">Helix-turn-helix domain-containing protein</fullName>
    </submittedName>
</protein>
<dbReference type="InterPro" id="IPR001387">
    <property type="entry name" value="Cro/C1-type_HTH"/>
</dbReference>
<organism evidence="3 4">
    <name type="scientific">Iocasia fonsfrigidae</name>
    <dbReference type="NCBI Taxonomy" id="2682810"/>
    <lineage>
        <taxon>Bacteria</taxon>
        <taxon>Bacillati</taxon>
        <taxon>Bacillota</taxon>
        <taxon>Clostridia</taxon>
        <taxon>Halanaerobiales</taxon>
        <taxon>Halanaerobiaceae</taxon>
        <taxon>Iocasia</taxon>
    </lineage>
</organism>
<dbReference type="PANTHER" id="PTHR46558">
    <property type="entry name" value="TRACRIPTIONAL REGULATORY PROTEIN-RELATED-RELATED"/>
    <property type="match status" value="1"/>
</dbReference>
<reference evidence="3" key="1">
    <citation type="submission" date="2019-12" db="EMBL/GenBank/DDBJ databases">
        <authorList>
            <person name="zhang j."/>
            <person name="sun C.M."/>
        </authorList>
    </citation>
    <scope>NUCLEOTIDE SEQUENCE</scope>
    <source>
        <strain evidence="3">NS-1</strain>
    </source>
</reference>